<dbReference type="Proteomes" id="UP001162131">
    <property type="component" value="Unassembled WGS sequence"/>
</dbReference>
<keyword evidence="3" id="KW-0032">Aminotransferase</keyword>
<keyword evidence="5" id="KW-0663">Pyridoxal phosphate</keyword>
<comment type="cofactor">
    <cofactor evidence="1">
        <name>pyridoxal 5'-phosphate</name>
        <dbReference type="ChEBI" id="CHEBI:597326"/>
    </cofactor>
</comment>
<comment type="similarity">
    <text evidence="2">Belongs to the class-I pyridoxal-phosphate-dependent aminotransferase family.</text>
</comment>
<accession>A0AAU9J231</accession>
<dbReference type="Pfam" id="PF00155">
    <property type="entry name" value="Aminotran_1_2"/>
    <property type="match status" value="1"/>
</dbReference>
<dbReference type="InterPro" id="IPR015422">
    <property type="entry name" value="PyrdxlP-dep_Trfase_small"/>
</dbReference>
<organism evidence="7 8">
    <name type="scientific">Blepharisma stoltei</name>
    <dbReference type="NCBI Taxonomy" id="1481888"/>
    <lineage>
        <taxon>Eukaryota</taxon>
        <taxon>Sar</taxon>
        <taxon>Alveolata</taxon>
        <taxon>Ciliophora</taxon>
        <taxon>Postciliodesmatophora</taxon>
        <taxon>Heterotrichea</taxon>
        <taxon>Heterotrichida</taxon>
        <taxon>Blepharismidae</taxon>
        <taxon>Blepharisma</taxon>
    </lineage>
</organism>
<keyword evidence="8" id="KW-1185">Reference proteome</keyword>
<evidence type="ECO:0000313" key="7">
    <source>
        <dbReference type="EMBL" id="CAG9319304.1"/>
    </source>
</evidence>
<keyword evidence="4" id="KW-0808">Transferase</keyword>
<dbReference type="PANTHER" id="PTHR43807">
    <property type="entry name" value="FI04487P"/>
    <property type="match status" value="1"/>
</dbReference>
<evidence type="ECO:0000256" key="1">
    <source>
        <dbReference type="ARBA" id="ARBA00001933"/>
    </source>
</evidence>
<evidence type="ECO:0000256" key="4">
    <source>
        <dbReference type="ARBA" id="ARBA00022679"/>
    </source>
</evidence>
<feature type="domain" description="Aminotransferase class I/classII large" evidence="6">
    <location>
        <begin position="34"/>
        <end position="398"/>
    </location>
</feature>
<reference evidence="7" key="1">
    <citation type="submission" date="2021-09" db="EMBL/GenBank/DDBJ databases">
        <authorList>
            <consortium name="AG Swart"/>
            <person name="Singh M."/>
            <person name="Singh A."/>
            <person name="Seah K."/>
            <person name="Emmerich C."/>
        </authorList>
    </citation>
    <scope>NUCLEOTIDE SEQUENCE</scope>
    <source>
        <strain evidence="7">ATCC30299</strain>
    </source>
</reference>
<dbReference type="SUPFAM" id="SSF53383">
    <property type="entry name" value="PLP-dependent transferases"/>
    <property type="match status" value="1"/>
</dbReference>
<dbReference type="InterPro" id="IPR004839">
    <property type="entry name" value="Aminotransferase_I/II_large"/>
</dbReference>
<dbReference type="AlphaFoldDB" id="A0AAU9J231"/>
<evidence type="ECO:0000259" key="6">
    <source>
        <dbReference type="Pfam" id="PF00155"/>
    </source>
</evidence>
<dbReference type="FunFam" id="3.40.640.10:FF:000024">
    <property type="entry name" value="Kynurenine--oxoglutarate transaminase 3"/>
    <property type="match status" value="1"/>
</dbReference>
<comment type="caution">
    <text evidence="7">The sequence shown here is derived from an EMBL/GenBank/DDBJ whole genome shotgun (WGS) entry which is preliminary data.</text>
</comment>
<evidence type="ECO:0000256" key="3">
    <source>
        <dbReference type="ARBA" id="ARBA00022576"/>
    </source>
</evidence>
<dbReference type="GO" id="GO:0030170">
    <property type="term" value="F:pyridoxal phosphate binding"/>
    <property type="evidence" value="ECO:0007669"/>
    <property type="project" value="InterPro"/>
</dbReference>
<evidence type="ECO:0000313" key="8">
    <source>
        <dbReference type="Proteomes" id="UP001162131"/>
    </source>
</evidence>
<dbReference type="PANTHER" id="PTHR43807:SF20">
    <property type="entry name" value="FI04487P"/>
    <property type="match status" value="1"/>
</dbReference>
<evidence type="ECO:0000256" key="2">
    <source>
        <dbReference type="ARBA" id="ARBA00007441"/>
    </source>
</evidence>
<dbReference type="GO" id="GO:0016212">
    <property type="term" value="F:kynurenine-oxoglutarate transaminase activity"/>
    <property type="evidence" value="ECO:0007669"/>
    <property type="project" value="TreeGrafter"/>
</dbReference>
<dbReference type="CDD" id="cd00609">
    <property type="entry name" value="AAT_like"/>
    <property type="match status" value="1"/>
</dbReference>
<dbReference type="EMBL" id="CAJZBQ010000022">
    <property type="protein sequence ID" value="CAG9319304.1"/>
    <property type="molecule type" value="Genomic_DNA"/>
</dbReference>
<dbReference type="InterPro" id="IPR051326">
    <property type="entry name" value="Kynurenine-oxoglutarate_AT"/>
</dbReference>
<protein>
    <recommendedName>
        <fullName evidence="6">Aminotransferase class I/classII large domain-containing protein</fullName>
    </recommendedName>
</protein>
<gene>
    <name evidence="7" type="ORF">BSTOLATCC_MIC23512</name>
</gene>
<proteinExistence type="inferred from homology"/>
<name>A0AAU9J231_9CILI</name>
<sequence>MSSIRAWQKLSNRTEPFQYTVWTEFTPLAIKNQAVNLGQGFPGFKCPDFVKQALADATNADENQYARSQGFLPLVQEIARVYGRKHNREINPLTEVVVTVGATEGIMSSFLGMIDEGDEVVIIEPSFDCYIPAIIMNGGKPVGVPLIPPQPGETLWNIDFERLESAFNERTRVFMINTPHNPIGKVFSRQELERIAAILNKWPNVAIISDEVYEYVIFDDREHLSIADFSNLWERTVTLSSAGKIFSITGWKTGWAVGGPYVIKKIATSHLWNPYCSNTPCQGAVARCLRIADEPYNGFPNYYLWLRNEYSRKREILYNLLKNAKTLNLDPIMPEGGFFLCARVDPSVIDRSYLETATPDFAFSRWLTEQIKICTIPCSAFYLPEHKQDGENLVRFALCKDYSDYEAAAKILINDNSS</sequence>
<dbReference type="InterPro" id="IPR015421">
    <property type="entry name" value="PyrdxlP-dep_Trfase_major"/>
</dbReference>
<evidence type="ECO:0000256" key="5">
    <source>
        <dbReference type="ARBA" id="ARBA00022898"/>
    </source>
</evidence>
<dbReference type="GO" id="GO:0005739">
    <property type="term" value="C:mitochondrion"/>
    <property type="evidence" value="ECO:0007669"/>
    <property type="project" value="TreeGrafter"/>
</dbReference>
<dbReference type="InterPro" id="IPR015424">
    <property type="entry name" value="PyrdxlP-dep_Trfase"/>
</dbReference>
<dbReference type="Gene3D" id="3.40.640.10">
    <property type="entry name" value="Type I PLP-dependent aspartate aminotransferase-like (Major domain)"/>
    <property type="match status" value="1"/>
</dbReference>
<dbReference type="Gene3D" id="3.90.1150.10">
    <property type="entry name" value="Aspartate Aminotransferase, domain 1"/>
    <property type="match status" value="1"/>
</dbReference>